<dbReference type="GeneID" id="102903427"/>
<evidence type="ECO:0000313" key="18">
    <source>
        <dbReference type="Proteomes" id="UP000694547"/>
    </source>
</evidence>
<feature type="region of interest" description="Disordered" evidence="11">
    <location>
        <begin position="723"/>
        <end position="752"/>
    </location>
</feature>
<dbReference type="SUPFAM" id="SSF57552">
    <property type="entry name" value="Blood coagulation inhibitor (disintegrin)"/>
    <property type="match status" value="1"/>
</dbReference>
<keyword evidence="3 12" id="KW-0812">Transmembrane</keyword>
<evidence type="ECO:0000256" key="3">
    <source>
        <dbReference type="ARBA" id="ARBA00022692"/>
    </source>
</evidence>
<dbReference type="InterPro" id="IPR001762">
    <property type="entry name" value="Disintegrin_dom"/>
</dbReference>
<comment type="subunit">
    <text evidence="7">Interacts with TEX101.</text>
</comment>
<name>A0A6J0DPA6_PERMB</name>
<comment type="subcellular location">
    <subcellularLocation>
        <location evidence="1">Membrane</location>
        <topology evidence="1">Single-pass type I membrane protein</topology>
    </subcellularLocation>
</comment>
<dbReference type="AlphaFoldDB" id="A0A6J0DPA6"/>
<dbReference type="Gene3D" id="3.40.390.10">
    <property type="entry name" value="Collagenase (Catalytic Domain)"/>
    <property type="match status" value="1"/>
</dbReference>
<dbReference type="PROSITE" id="PS50214">
    <property type="entry name" value="DISINTEGRIN_2"/>
    <property type="match status" value="1"/>
</dbReference>
<dbReference type="GO" id="GO:0006508">
    <property type="term" value="P:proteolysis"/>
    <property type="evidence" value="ECO:0007669"/>
    <property type="project" value="InterPro"/>
</dbReference>
<reference evidence="17" key="3">
    <citation type="submission" date="2025-09" db="UniProtKB">
        <authorList>
            <consortium name="Ensembl"/>
        </authorList>
    </citation>
    <scope>IDENTIFICATION</scope>
</reference>
<dbReference type="Ensembl" id="ENSPEMT00000011805.2">
    <property type="protein sequence ID" value="ENSPEMP00000007660.1"/>
    <property type="gene ID" value="ENSPEMG00000009549.2"/>
</dbReference>
<feature type="compositionally biased region" description="Polar residues" evidence="11">
    <location>
        <begin position="737"/>
        <end position="746"/>
    </location>
</feature>
<dbReference type="Gene3D" id="4.10.70.10">
    <property type="entry name" value="Disintegrin domain"/>
    <property type="match status" value="1"/>
</dbReference>
<dbReference type="GeneTree" id="ENSGT00940000162784"/>
<evidence type="ECO:0000256" key="7">
    <source>
        <dbReference type="ARBA" id="ARBA00038664"/>
    </source>
</evidence>
<dbReference type="GO" id="GO:0004222">
    <property type="term" value="F:metalloendopeptidase activity"/>
    <property type="evidence" value="ECO:0007669"/>
    <property type="project" value="InterPro"/>
</dbReference>
<dbReference type="InterPro" id="IPR006586">
    <property type="entry name" value="ADAM_Cys-rich"/>
</dbReference>
<feature type="disulfide bond" evidence="9">
    <location>
        <begin position="647"/>
        <end position="656"/>
    </location>
</feature>
<dbReference type="PROSITE" id="PS50215">
    <property type="entry name" value="ADAM_MEPRO"/>
    <property type="match status" value="1"/>
</dbReference>
<evidence type="ECO:0000259" key="16">
    <source>
        <dbReference type="PROSITE" id="PS50215"/>
    </source>
</evidence>
<dbReference type="Pfam" id="PF01421">
    <property type="entry name" value="Reprolysin"/>
    <property type="match status" value="1"/>
</dbReference>
<dbReference type="SUPFAM" id="SSF55486">
    <property type="entry name" value="Metalloproteases ('zincins'), catalytic domain"/>
    <property type="match status" value="1"/>
</dbReference>
<evidence type="ECO:0000256" key="4">
    <source>
        <dbReference type="ARBA" id="ARBA00022989"/>
    </source>
</evidence>
<dbReference type="Pfam" id="PF01562">
    <property type="entry name" value="Pep_M12B_propep"/>
    <property type="match status" value="1"/>
</dbReference>
<evidence type="ECO:0000256" key="5">
    <source>
        <dbReference type="ARBA" id="ARBA00023136"/>
    </source>
</evidence>
<feature type="chain" id="PRO_5044637123" evidence="13">
    <location>
        <begin position="17"/>
        <end position="769"/>
    </location>
</feature>
<evidence type="ECO:0000256" key="8">
    <source>
        <dbReference type="PROSITE-ProRule" id="PRU00068"/>
    </source>
</evidence>
<feature type="domain" description="Disintegrin" evidence="15">
    <location>
        <begin position="388"/>
        <end position="476"/>
    </location>
</feature>
<dbReference type="InterPro" id="IPR018358">
    <property type="entry name" value="Disintegrin_CS"/>
</dbReference>
<feature type="disulfide bond" evidence="10">
    <location>
        <begin position="334"/>
        <end position="339"/>
    </location>
</feature>
<organism evidence="17 18">
    <name type="scientific">Peromyscus maniculatus bairdii</name>
    <name type="common">Prairie deer mouse</name>
    <dbReference type="NCBI Taxonomy" id="230844"/>
    <lineage>
        <taxon>Eukaryota</taxon>
        <taxon>Metazoa</taxon>
        <taxon>Chordata</taxon>
        <taxon>Craniata</taxon>
        <taxon>Vertebrata</taxon>
        <taxon>Euteleostomi</taxon>
        <taxon>Mammalia</taxon>
        <taxon>Eutheria</taxon>
        <taxon>Euarchontoglires</taxon>
        <taxon>Glires</taxon>
        <taxon>Rodentia</taxon>
        <taxon>Myomorpha</taxon>
        <taxon>Muroidea</taxon>
        <taxon>Cricetidae</taxon>
        <taxon>Neotominae</taxon>
        <taxon>Peromyscus</taxon>
    </lineage>
</organism>
<feature type="domain" description="EGF-like" evidence="14">
    <location>
        <begin position="623"/>
        <end position="657"/>
    </location>
</feature>
<evidence type="ECO:0000256" key="10">
    <source>
        <dbReference type="PROSITE-ProRule" id="PRU00276"/>
    </source>
</evidence>
<protein>
    <submittedName>
        <fullName evidence="17">A disintegrin and metallopeptidase domain 5</fullName>
    </submittedName>
</protein>
<evidence type="ECO:0000259" key="14">
    <source>
        <dbReference type="PROSITE" id="PS50026"/>
    </source>
</evidence>
<keyword evidence="6 9" id="KW-1015">Disulfide bond</keyword>
<dbReference type="SMART" id="SM00050">
    <property type="entry name" value="DISIN"/>
    <property type="match status" value="1"/>
</dbReference>
<dbReference type="RefSeq" id="XP_015857020.1">
    <property type="nucleotide sequence ID" value="XM_016001534.3"/>
</dbReference>
<feature type="domain" description="Peptidase M12B" evidence="16">
    <location>
        <begin position="185"/>
        <end position="378"/>
    </location>
</feature>
<evidence type="ECO:0000259" key="15">
    <source>
        <dbReference type="PROSITE" id="PS50214"/>
    </source>
</evidence>
<feature type="disulfide bond" evidence="8">
    <location>
        <begin position="448"/>
        <end position="468"/>
    </location>
</feature>
<dbReference type="PANTHER" id="PTHR11905:SF28">
    <property type="entry name" value="DISINTEGRIN AND METALLOPROTEINASE DOMAIN-CONTAINING PROTEIN 5"/>
    <property type="match status" value="1"/>
</dbReference>
<dbReference type="PROSITE" id="PS01186">
    <property type="entry name" value="EGF_2"/>
    <property type="match status" value="1"/>
</dbReference>
<proteinExistence type="predicted"/>
<dbReference type="OrthoDB" id="5951731at2759"/>
<keyword evidence="2 9" id="KW-0245">EGF-like domain</keyword>
<comment type="caution">
    <text evidence="9">Lacks conserved residue(s) required for the propagation of feature annotation.</text>
</comment>
<feature type="transmembrane region" description="Helical" evidence="12">
    <location>
        <begin position="693"/>
        <end position="710"/>
    </location>
</feature>
<gene>
    <name evidence="17" type="primary">LOC102903427</name>
</gene>
<dbReference type="Pfam" id="PF08516">
    <property type="entry name" value="ADAM_CR"/>
    <property type="match status" value="1"/>
</dbReference>
<dbReference type="InterPro" id="IPR024079">
    <property type="entry name" value="MetalloPept_cat_dom_sf"/>
</dbReference>
<evidence type="ECO:0000256" key="12">
    <source>
        <dbReference type="SAM" id="Phobius"/>
    </source>
</evidence>
<sequence length="769" mass="86435">MFFLLVLFTGLSGLQAGQSPQKTILQTTIPEKISSSDMEEDPENHIAYLIKIAEKPYFAHLKKQSVIAPTAVLYTYDEHGDRHTQPLSFLESCTYSGYIAGFPNSLVTLNVCSGLRGTIQFPNSSYGIEPVEAMSGFVHVIYEITNEDPGIPVLEENEEDNWYKVSEFQFGSNGKKTTFTKLSPQYIEMNVVVDKKLFDYMGSDDKIVTQKVIQVIGLVNTMFSKFKLTVIINSIEIWSKENIISLPKRPADLLITFLNWKQNHKLHISYLFVFEEQPASIGALSPGEVCREDYDAAVALYPRGLSLESYSVIVTQLLSLGMGLTYDNTDTCHCMGDVCLMTPKAIYSRGMKDFSTCSLDQFKSLSMSKNLGCLRDWPMERRTRRRPRRICGNGIIEGQEQCDCGTLQNCTHRACCDPLLCRLKPGAVCGSGGCCTQSCKIKPINALCRKKYSECDFPEYCNGTHAACVPDTFVRNGEFCKSGEAFCYNGQCRNTDQQCMNLLGKGVRGAPFWCFEEMNSRGDRFGNCIEHHCRLENVLCGKLVCTWPYKTLFLSDNISAVYTHTREDICISLYRTHGIPKKTMTTYTSLTDRDETFVEDGVICGPEMYCMGTVCRERRFLTDFSICNVSRDCSDHGTCNNFHHCHCDKGYVPPNCERKRGQFGSIDDGHQYISGRSLMQQSSGFPPKQRLQLIFYISLPAVIIITAIIIKQSKLRQLCYGEGSDSNRSSSEDSRNNTKLTTTGVSSAEDLPVTPDSKRILTVFAMKKH</sequence>
<keyword evidence="4 12" id="KW-1133">Transmembrane helix</keyword>
<dbReference type="PROSITE" id="PS50026">
    <property type="entry name" value="EGF_3"/>
    <property type="match status" value="1"/>
</dbReference>
<dbReference type="SMART" id="SM00608">
    <property type="entry name" value="ACR"/>
    <property type="match status" value="1"/>
</dbReference>
<dbReference type="PROSITE" id="PS00427">
    <property type="entry name" value="DISINTEGRIN_1"/>
    <property type="match status" value="1"/>
</dbReference>
<keyword evidence="18" id="KW-1185">Reference proteome</keyword>
<dbReference type="InterPro" id="IPR034027">
    <property type="entry name" value="Reprolysin_adamalysin"/>
</dbReference>
<reference evidence="17 18" key="1">
    <citation type="submission" date="2018-10" db="EMBL/GenBank/DDBJ databases">
        <title>Improved assembly of the deer mouse Peromyscus maniculatus genome.</title>
        <authorList>
            <person name="Lassance J.-M."/>
            <person name="Hoekstra H.E."/>
        </authorList>
    </citation>
    <scope>NUCLEOTIDE SEQUENCE [LARGE SCALE GENOMIC DNA]</scope>
</reference>
<dbReference type="InterPro" id="IPR036436">
    <property type="entry name" value="Disintegrin_dom_sf"/>
</dbReference>
<evidence type="ECO:0000256" key="13">
    <source>
        <dbReference type="SAM" id="SignalP"/>
    </source>
</evidence>
<feature type="signal peptide" evidence="13">
    <location>
        <begin position="1"/>
        <end position="16"/>
    </location>
</feature>
<evidence type="ECO:0000256" key="6">
    <source>
        <dbReference type="ARBA" id="ARBA00023157"/>
    </source>
</evidence>
<keyword evidence="13" id="KW-0732">Signal</keyword>
<dbReference type="GO" id="GO:0009986">
    <property type="term" value="C:cell surface"/>
    <property type="evidence" value="ECO:0007669"/>
    <property type="project" value="Ensembl"/>
</dbReference>
<evidence type="ECO:0000256" key="2">
    <source>
        <dbReference type="ARBA" id="ARBA00022536"/>
    </source>
</evidence>
<reference evidence="17" key="2">
    <citation type="submission" date="2025-08" db="UniProtKB">
        <authorList>
            <consortium name="Ensembl"/>
        </authorList>
    </citation>
    <scope>IDENTIFICATION</scope>
</reference>
<dbReference type="InterPro" id="IPR000742">
    <property type="entry name" value="EGF"/>
</dbReference>
<keyword evidence="5 12" id="KW-0472">Membrane</keyword>
<dbReference type="Pfam" id="PF00200">
    <property type="entry name" value="Disintegrin"/>
    <property type="match status" value="1"/>
</dbReference>
<dbReference type="InterPro" id="IPR001590">
    <property type="entry name" value="Peptidase_M12B"/>
</dbReference>
<evidence type="ECO:0000256" key="9">
    <source>
        <dbReference type="PROSITE-ProRule" id="PRU00076"/>
    </source>
</evidence>
<dbReference type="GO" id="GO:0005886">
    <property type="term" value="C:plasma membrane"/>
    <property type="evidence" value="ECO:0007669"/>
    <property type="project" value="TreeGrafter"/>
</dbReference>
<dbReference type="Proteomes" id="UP000694547">
    <property type="component" value="Chromosome 17"/>
</dbReference>
<dbReference type="InterPro" id="IPR002870">
    <property type="entry name" value="Peptidase_M12B_N"/>
</dbReference>
<accession>A0A6J0DPA6</accession>
<dbReference type="PANTHER" id="PTHR11905">
    <property type="entry name" value="ADAM A DISINTEGRIN AND METALLOPROTEASE DOMAIN"/>
    <property type="match status" value="1"/>
</dbReference>
<dbReference type="GO" id="GO:0007339">
    <property type="term" value="P:binding of sperm to zona pellucida"/>
    <property type="evidence" value="ECO:0007669"/>
    <property type="project" value="TreeGrafter"/>
</dbReference>
<dbReference type="GO" id="GO:0008584">
    <property type="term" value="P:male gonad development"/>
    <property type="evidence" value="ECO:0007669"/>
    <property type="project" value="TreeGrafter"/>
</dbReference>
<evidence type="ECO:0000256" key="1">
    <source>
        <dbReference type="ARBA" id="ARBA00004479"/>
    </source>
</evidence>
<dbReference type="GO" id="GO:0007155">
    <property type="term" value="P:cell adhesion"/>
    <property type="evidence" value="ECO:0007669"/>
    <property type="project" value="TreeGrafter"/>
</dbReference>
<dbReference type="FunFam" id="4.10.70.10:FF:000001">
    <property type="entry name" value="Disintegrin and metalloproteinase domain-containing protein 22"/>
    <property type="match status" value="1"/>
</dbReference>
<evidence type="ECO:0000313" key="17">
    <source>
        <dbReference type="Ensembl" id="ENSPEMP00000007660.1"/>
    </source>
</evidence>
<dbReference type="CDD" id="cd04269">
    <property type="entry name" value="ZnMc_adamalysin_II_like"/>
    <property type="match status" value="1"/>
</dbReference>
<evidence type="ECO:0000256" key="11">
    <source>
        <dbReference type="SAM" id="MobiDB-lite"/>
    </source>
</evidence>